<organism evidence="1 2">
    <name type="scientific">Oceanimonas baumannii</name>
    <dbReference type="NCBI Taxonomy" id="129578"/>
    <lineage>
        <taxon>Bacteria</taxon>
        <taxon>Pseudomonadati</taxon>
        <taxon>Pseudomonadota</taxon>
        <taxon>Gammaproteobacteria</taxon>
        <taxon>Aeromonadales</taxon>
        <taxon>Aeromonadaceae</taxon>
        <taxon>Oceanimonas</taxon>
    </lineage>
</organism>
<accession>A0A235CP50</accession>
<reference evidence="1 2" key="1">
    <citation type="submission" date="2017-08" db="EMBL/GenBank/DDBJ databases">
        <title>Draft Genome Sequence of the Marine Bacterium Oceanimonas baumannii ATCC 700832.</title>
        <authorList>
            <person name="Mcclelland W.D."/>
            <person name="Brennan M.A."/>
            <person name="Trachtenberg A.M."/>
            <person name="Maclea K.S."/>
        </authorList>
    </citation>
    <scope>NUCLEOTIDE SEQUENCE [LARGE SCALE GENOMIC DNA]</scope>
    <source>
        <strain evidence="1 2">ATCC 700832</strain>
    </source>
</reference>
<evidence type="ECO:0000313" key="2">
    <source>
        <dbReference type="Proteomes" id="UP000243640"/>
    </source>
</evidence>
<dbReference type="AlphaFoldDB" id="A0A235CP50"/>
<protein>
    <submittedName>
        <fullName evidence="1">Uncharacterized protein</fullName>
    </submittedName>
</protein>
<proteinExistence type="predicted"/>
<gene>
    <name evidence="1" type="ORF">B6S09_00805</name>
</gene>
<sequence>MISKCNTIIYFLCDKSILSSTAHVKWDDRLSSSQGRRQADVNDVVVWFSGYTGSSAHKRMHMLTQGATDTCLTELQGSAVESVQSVNQAARGLNVYANKLLTRFG</sequence>
<comment type="caution">
    <text evidence="1">The sequence shown here is derived from an EMBL/GenBank/DDBJ whole genome shotgun (WGS) entry which is preliminary data.</text>
</comment>
<evidence type="ECO:0000313" key="1">
    <source>
        <dbReference type="EMBL" id="OYD26154.1"/>
    </source>
</evidence>
<dbReference type="EMBL" id="NQJF01000001">
    <property type="protein sequence ID" value="OYD26154.1"/>
    <property type="molecule type" value="Genomic_DNA"/>
</dbReference>
<name>A0A235CP50_9GAMM</name>
<dbReference type="Proteomes" id="UP000243640">
    <property type="component" value="Unassembled WGS sequence"/>
</dbReference>